<proteinExistence type="predicted"/>
<dbReference type="PANTHER" id="PTHR47723">
    <property type="entry name" value="OS05G0353850 PROTEIN"/>
    <property type="match status" value="1"/>
</dbReference>
<dbReference type="Proteomes" id="UP000006882">
    <property type="component" value="Chromosome G6"/>
</dbReference>
<organism evidence="2 3">
    <name type="scientific">Prunus persica</name>
    <name type="common">Peach</name>
    <name type="synonym">Amygdalus persica</name>
    <dbReference type="NCBI Taxonomy" id="3760"/>
    <lineage>
        <taxon>Eukaryota</taxon>
        <taxon>Viridiplantae</taxon>
        <taxon>Streptophyta</taxon>
        <taxon>Embryophyta</taxon>
        <taxon>Tracheophyta</taxon>
        <taxon>Spermatophyta</taxon>
        <taxon>Magnoliopsida</taxon>
        <taxon>eudicotyledons</taxon>
        <taxon>Gunneridae</taxon>
        <taxon>Pentapetalae</taxon>
        <taxon>rosids</taxon>
        <taxon>fabids</taxon>
        <taxon>Rosales</taxon>
        <taxon>Rosaceae</taxon>
        <taxon>Amygdaloideae</taxon>
        <taxon>Amygdaleae</taxon>
        <taxon>Prunus</taxon>
    </lineage>
</organism>
<dbReference type="GO" id="GO:0004523">
    <property type="term" value="F:RNA-DNA hybrid ribonuclease activity"/>
    <property type="evidence" value="ECO:0007669"/>
    <property type="project" value="InterPro"/>
</dbReference>
<dbReference type="AlphaFoldDB" id="A0A251NSF7"/>
<evidence type="ECO:0000313" key="3">
    <source>
        <dbReference type="Proteomes" id="UP000006882"/>
    </source>
</evidence>
<name>A0A251NSF7_PRUPE</name>
<sequence length="146" mass="16397">HLVKKKNDILIVIKWHLPPTAWIKINFDGYVINSQASIGFFIQNNDGHVLLAGANNIGKNSINVVESVALQDGLDDAIDRGWGQIVVEGDSKLVIDSVLKKVIFPWSIQQIIQDIWHLNSSIASVRFQHVFREVNFTASWAMGSHR</sequence>
<accession>A0A251NSF7</accession>
<dbReference type="PANTHER" id="PTHR47723:SF23">
    <property type="entry name" value="REVERSE TRANSCRIPTASE-LIKE PROTEIN"/>
    <property type="match status" value="1"/>
</dbReference>
<dbReference type="STRING" id="3760.A0A251NSF7"/>
<keyword evidence="3" id="KW-1185">Reference proteome</keyword>
<dbReference type="InterPro" id="IPR044730">
    <property type="entry name" value="RNase_H-like_dom_plant"/>
</dbReference>
<evidence type="ECO:0000259" key="1">
    <source>
        <dbReference type="Pfam" id="PF13456"/>
    </source>
</evidence>
<feature type="non-terminal residue" evidence="2">
    <location>
        <position position="1"/>
    </location>
</feature>
<dbReference type="CDD" id="cd06222">
    <property type="entry name" value="RNase_H_like"/>
    <property type="match status" value="1"/>
</dbReference>
<dbReference type="InterPro" id="IPR002156">
    <property type="entry name" value="RNaseH_domain"/>
</dbReference>
<dbReference type="Gene3D" id="3.30.420.10">
    <property type="entry name" value="Ribonuclease H-like superfamily/Ribonuclease H"/>
    <property type="match status" value="1"/>
</dbReference>
<dbReference type="GO" id="GO:0003676">
    <property type="term" value="F:nucleic acid binding"/>
    <property type="evidence" value="ECO:0007669"/>
    <property type="project" value="InterPro"/>
</dbReference>
<feature type="non-terminal residue" evidence="2">
    <location>
        <position position="146"/>
    </location>
</feature>
<dbReference type="SUPFAM" id="SSF53098">
    <property type="entry name" value="Ribonuclease H-like"/>
    <property type="match status" value="1"/>
</dbReference>
<dbReference type="Pfam" id="PF13456">
    <property type="entry name" value="RVT_3"/>
    <property type="match status" value="1"/>
</dbReference>
<dbReference type="EMBL" id="CM007656">
    <property type="protein sequence ID" value="ONI02233.1"/>
    <property type="molecule type" value="Genomic_DNA"/>
</dbReference>
<feature type="domain" description="RNase H type-1" evidence="1">
    <location>
        <begin position="26"/>
        <end position="140"/>
    </location>
</feature>
<dbReference type="InterPro" id="IPR036397">
    <property type="entry name" value="RNaseH_sf"/>
</dbReference>
<dbReference type="InterPro" id="IPR053151">
    <property type="entry name" value="RNase_H-like"/>
</dbReference>
<protein>
    <recommendedName>
        <fullName evidence="1">RNase H type-1 domain-containing protein</fullName>
    </recommendedName>
</protein>
<evidence type="ECO:0000313" key="2">
    <source>
        <dbReference type="EMBL" id="ONI02233.1"/>
    </source>
</evidence>
<dbReference type="InterPro" id="IPR012337">
    <property type="entry name" value="RNaseH-like_sf"/>
</dbReference>
<reference evidence="2 3" key="1">
    <citation type="journal article" date="2013" name="Nat. Genet.">
        <title>The high-quality draft genome of peach (Prunus persica) identifies unique patterns of genetic diversity, domestication and genome evolution.</title>
        <authorList>
            <consortium name="International Peach Genome Initiative"/>
            <person name="Verde I."/>
            <person name="Abbott A.G."/>
            <person name="Scalabrin S."/>
            <person name="Jung S."/>
            <person name="Shu S."/>
            <person name="Marroni F."/>
            <person name="Zhebentyayeva T."/>
            <person name="Dettori M.T."/>
            <person name="Grimwood J."/>
            <person name="Cattonaro F."/>
            <person name="Zuccolo A."/>
            <person name="Rossini L."/>
            <person name="Jenkins J."/>
            <person name="Vendramin E."/>
            <person name="Meisel L.A."/>
            <person name="Decroocq V."/>
            <person name="Sosinski B."/>
            <person name="Prochnik S."/>
            <person name="Mitros T."/>
            <person name="Policriti A."/>
            <person name="Cipriani G."/>
            <person name="Dondini L."/>
            <person name="Ficklin S."/>
            <person name="Goodstein D.M."/>
            <person name="Xuan P."/>
            <person name="Del Fabbro C."/>
            <person name="Aramini V."/>
            <person name="Copetti D."/>
            <person name="Gonzalez S."/>
            <person name="Horner D.S."/>
            <person name="Falchi R."/>
            <person name="Lucas S."/>
            <person name="Mica E."/>
            <person name="Maldonado J."/>
            <person name="Lazzari B."/>
            <person name="Bielenberg D."/>
            <person name="Pirona R."/>
            <person name="Miculan M."/>
            <person name="Barakat A."/>
            <person name="Testolin R."/>
            <person name="Stella A."/>
            <person name="Tartarini S."/>
            <person name="Tonutti P."/>
            <person name="Arus P."/>
            <person name="Orellana A."/>
            <person name="Wells C."/>
            <person name="Main D."/>
            <person name="Vizzotto G."/>
            <person name="Silva H."/>
            <person name="Salamini F."/>
            <person name="Schmutz J."/>
            <person name="Morgante M."/>
            <person name="Rokhsar D.S."/>
        </authorList>
    </citation>
    <scope>NUCLEOTIDE SEQUENCE [LARGE SCALE GENOMIC DNA]</scope>
    <source>
        <strain evidence="3">cv. Nemared</strain>
    </source>
</reference>
<dbReference type="Gramene" id="ONI02233">
    <property type="protein sequence ID" value="ONI02233"/>
    <property type="gene ID" value="PRUPE_6G185900"/>
</dbReference>
<gene>
    <name evidence="2" type="ORF">PRUPE_6G185900</name>
</gene>